<proteinExistence type="predicted"/>
<dbReference type="AlphaFoldDB" id="A0AAE1DC67"/>
<sequence>MDGRLGAGYLKTLTRRCVIITYIVSEEDLSGCHSYLQTLIGSNRIGLSSNGSGRVTSEEVQHVNMIQLQGIEKNSDVSSFSSDLRELRSS</sequence>
<keyword evidence="2" id="KW-1185">Reference proteome</keyword>
<comment type="caution">
    <text evidence="1">The sequence shown here is derived from an EMBL/GenBank/DDBJ whole genome shotgun (WGS) entry which is preliminary data.</text>
</comment>
<evidence type="ECO:0000313" key="2">
    <source>
        <dbReference type="Proteomes" id="UP001283361"/>
    </source>
</evidence>
<reference evidence="1" key="1">
    <citation type="journal article" date="2023" name="G3 (Bethesda)">
        <title>A reference genome for the long-term kleptoplast-retaining sea slug Elysia crispata morphotype clarki.</title>
        <authorList>
            <person name="Eastman K.E."/>
            <person name="Pendleton A.L."/>
            <person name="Shaikh M.A."/>
            <person name="Suttiyut T."/>
            <person name="Ogas R."/>
            <person name="Tomko P."/>
            <person name="Gavelis G."/>
            <person name="Widhalm J.R."/>
            <person name="Wisecaver J.H."/>
        </authorList>
    </citation>
    <scope>NUCLEOTIDE SEQUENCE</scope>
    <source>
        <strain evidence="1">ECLA1</strain>
    </source>
</reference>
<accession>A0AAE1DC67</accession>
<dbReference type="EMBL" id="JAWDGP010004345">
    <property type="protein sequence ID" value="KAK3765121.1"/>
    <property type="molecule type" value="Genomic_DNA"/>
</dbReference>
<evidence type="ECO:0000313" key="1">
    <source>
        <dbReference type="EMBL" id="KAK3765121.1"/>
    </source>
</evidence>
<dbReference type="Proteomes" id="UP001283361">
    <property type="component" value="Unassembled WGS sequence"/>
</dbReference>
<gene>
    <name evidence="1" type="ORF">RRG08_027762</name>
</gene>
<organism evidence="1 2">
    <name type="scientific">Elysia crispata</name>
    <name type="common">lettuce slug</name>
    <dbReference type="NCBI Taxonomy" id="231223"/>
    <lineage>
        <taxon>Eukaryota</taxon>
        <taxon>Metazoa</taxon>
        <taxon>Spiralia</taxon>
        <taxon>Lophotrochozoa</taxon>
        <taxon>Mollusca</taxon>
        <taxon>Gastropoda</taxon>
        <taxon>Heterobranchia</taxon>
        <taxon>Euthyneura</taxon>
        <taxon>Panpulmonata</taxon>
        <taxon>Sacoglossa</taxon>
        <taxon>Placobranchoidea</taxon>
        <taxon>Plakobranchidae</taxon>
        <taxon>Elysia</taxon>
    </lineage>
</organism>
<name>A0AAE1DC67_9GAST</name>
<protein>
    <submittedName>
        <fullName evidence="1">Uncharacterized protein</fullName>
    </submittedName>
</protein>